<accession>A0A8J3VBN8</accession>
<dbReference type="Pfam" id="PF00724">
    <property type="entry name" value="Oxidored_FMN"/>
    <property type="match status" value="1"/>
</dbReference>
<evidence type="ECO:0000313" key="3">
    <source>
        <dbReference type="Proteomes" id="UP000630097"/>
    </source>
</evidence>
<keyword evidence="3" id="KW-1185">Reference proteome</keyword>
<dbReference type="RefSeq" id="WP_203888241.1">
    <property type="nucleotide sequence ID" value="NZ_BAABHH010000045.1"/>
</dbReference>
<evidence type="ECO:0000313" key="2">
    <source>
        <dbReference type="EMBL" id="GIG84985.1"/>
    </source>
</evidence>
<dbReference type="EMBL" id="BONV01000066">
    <property type="protein sequence ID" value="GIG84985.1"/>
    <property type="molecule type" value="Genomic_DNA"/>
</dbReference>
<sequence length="356" mass="38561">MNLFSPARLGAITIDNRVVLAPMTRLRADLDGVPTAPMVEYYAQRAGFGLIVTEGVYPSPEGQGYPKQPGIVTAAQLDGWRRVTDTVHEAGGRIMMQLMHAGHATHPEINGGRRVIAPSAIAIPGLARTRDGKVARIVAEAITEAEIPEVITRFAEAAMNAVEAGFDGVELHGANGYLLHQFHAANLNQRTDAYGGSPERRARFTIETVSAVANAIGAERTALRISPRHNFHGIDERDDADTHLTYEAVVDGIAPLGTAYLSYVPDVASPLAQDLRRRYGGPFLVNTGPSTITTRDHALTIMAEGYADAVVVGRAGLANPDLVRRWREDRELNEPRMHFFYSGSATGYTDYPPLAD</sequence>
<dbReference type="PANTHER" id="PTHR22893:SF91">
    <property type="entry name" value="NADPH DEHYDROGENASE 2-RELATED"/>
    <property type="match status" value="1"/>
</dbReference>
<feature type="domain" description="NADH:flavin oxidoreductase/NADH oxidase N-terminal" evidence="1">
    <location>
        <begin position="3"/>
        <end position="333"/>
    </location>
</feature>
<dbReference type="GO" id="GO:0010181">
    <property type="term" value="F:FMN binding"/>
    <property type="evidence" value="ECO:0007669"/>
    <property type="project" value="InterPro"/>
</dbReference>
<dbReference type="InterPro" id="IPR001155">
    <property type="entry name" value="OxRdtase_FMN_N"/>
</dbReference>
<dbReference type="PANTHER" id="PTHR22893">
    <property type="entry name" value="NADH OXIDOREDUCTASE-RELATED"/>
    <property type="match status" value="1"/>
</dbReference>
<reference evidence="2 3" key="1">
    <citation type="submission" date="2021-01" db="EMBL/GenBank/DDBJ databases">
        <title>Whole genome shotgun sequence of Planotetraspora kaengkrachanensis NBRC 104272.</title>
        <authorList>
            <person name="Komaki H."/>
            <person name="Tamura T."/>
        </authorList>
    </citation>
    <scope>NUCLEOTIDE SEQUENCE [LARGE SCALE GENOMIC DNA]</scope>
    <source>
        <strain evidence="2 3">NBRC 104272</strain>
    </source>
</reference>
<name>A0A8J3VBN8_9ACTN</name>
<dbReference type="InterPro" id="IPR045247">
    <property type="entry name" value="Oye-like"/>
</dbReference>
<dbReference type="Proteomes" id="UP000630097">
    <property type="component" value="Unassembled WGS sequence"/>
</dbReference>
<protein>
    <submittedName>
        <fullName evidence="2">Alkene reductase</fullName>
    </submittedName>
</protein>
<dbReference type="AlphaFoldDB" id="A0A8J3VBN8"/>
<dbReference type="InterPro" id="IPR013785">
    <property type="entry name" value="Aldolase_TIM"/>
</dbReference>
<dbReference type="CDD" id="cd02933">
    <property type="entry name" value="OYE_like_FMN"/>
    <property type="match status" value="1"/>
</dbReference>
<organism evidence="2 3">
    <name type="scientific">Planotetraspora kaengkrachanensis</name>
    <dbReference type="NCBI Taxonomy" id="575193"/>
    <lineage>
        <taxon>Bacteria</taxon>
        <taxon>Bacillati</taxon>
        <taxon>Actinomycetota</taxon>
        <taxon>Actinomycetes</taxon>
        <taxon>Streptosporangiales</taxon>
        <taxon>Streptosporangiaceae</taxon>
        <taxon>Planotetraspora</taxon>
    </lineage>
</organism>
<dbReference type="SUPFAM" id="SSF51395">
    <property type="entry name" value="FMN-linked oxidoreductases"/>
    <property type="match status" value="1"/>
</dbReference>
<gene>
    <name evidence="2" type="ORF">Pka01_81120</name>
</gene>
<dbReference type="GO" id="GO:0005829">
    <property type="term" value="C:cytosol"/>
    <property type="evidence" value="ECO:0007669"/>
    <property type="project" value="TreeGrafter"/>
</dbReference>
<comment type="caution">
    <text evidence="2">The sequence shown here is derived from an EMBL/GenBank/DDBJ whole genome shotgun (WGS) entry which is preliminary data.</text>
</comment>
<dbReference type="GO" id="GO:0016491">
    <property type="term" value="F:oxidoreductase activity"/>
    <property type="evidence" value="ECO:0007669"/>
    <property type="project" value="InterPro"/>
</dbReference>
<evidence type="ECO:0000259" key="1">
    <source>
        <dbReference type="Pfam" id="PF00724"/>
    </source>
</evidence>
<dbReference type="Gene3D" id="3.20.20.70">
    <property type="entry name" value="Aldolase class I"/>
    <property type="match status" value="1"/>
</dbReference>
<proteinExistence type="predicted"/>